<evidence type="ECO:0000256" key="2">
    <source>
        <dbReference type="ARBA" id="ARBA00008283"/>
    </source>
</evidence>
<keyword evidence="10" id="KW-1185">Reference proteome</keyword>
<evidence type="ECO:0000256" key="3">
    <source>
        <dbReference type="ARBA" id="ARBA00022763"/>
    </source>
</evidence>
<dbReference type="PANTHER" id="PTHR12749:SF0">
    <property type="entry name" value="DNA EXCISION REPAIR PROTEIN ERCC-1"/>
    <property type="match status" value="1"/>
</dbReference>
<accession>A0ABR3GND7</accession>
<evidence type="ECO:0000313" key="9">
    <source>
        <dbReference type="EMBL" id="KAL0637441.1"/>
    </source>
</evidence>
<comment type="caution">
    <text evidence="9">The sequence shown here is derived from an EMBL/GenBank/DDBJ whole genome shotgun (WGS) entry which is preliminary data.</text>
</comment>
<dbReference type="SUPFAM" id="SSF52980">
    <property type="entry name" value="Restriction endonuclease-like"/>
    <property type="match status" value="1"/>
</dbReference>
<comment type="similarity">
    <text evidence="2">Belongs to the ERCC1/RAD10/SWI10 family.</text>
</comment>
<feature type="domain" description="ERCC1-like central" evidence="8">
    <location>
        <begin position="69"/>
        <end position="182"/>
    </location>
</feature>
<dbReference type="GO" id="GO:0004519">
    <property type="term" value="F:endonuclease activity"/>
    <property type="evidence" value="ECO:0007669"/>
    <property type="project" value="UniProtKB-KW"/>
</dbReference>
<evidence type="ECO:0000313" key="10">
    <source>
        <dbReference type="Proteomes" id="UP001447188"/>
    </source>
</evidence>
<dbReference type="InterPro" id="IPR010994">
    <property type="entry name" value="RuvA_2-like"/>
</dbReference>
<evidence type="ECO:0000256" key="6">
    <source>
        <dbReference type="ARBA" id="ARBA00023242"/>
    </source>
</evidence>
<dbReference type="EMBL" id="JBBBZM010000034">
    <property type="protein sequence ID" value="KAL0637441.1"/>
    <property type="molecule type" value="Genomic_DNA"/>
</dbReference>
<keyword evidence="9" id="KW-0378">Hydrolase</keyword>
<dbReference type="NCBIfam" id="TIGR00597">
    <property type="entry name" value="rad10"/>
    <property type="match status" value="1"/>
</dbReference>
<evidence type="ECO:0000256" key="5">
    <source>
        <dbReference type="ARBA" id="ARBA00023204"/>
    </source>
</evidence>
<gene>
    <name evidence="9" type="primary">RAD10</name>
    <name evidence="9" type="ORF">Q9L58_003496</name>
</gene>
<evidence type="ECO:0000256" key="1">
    <source>
        <dbReference type="ARBA" id="ARBA00004123"/>
    </source>
</evidence>
<keyword evidence="9" id="KW-0540">Nuclease</keyword>
<dbReference type="CDD" id="cd22325">
    <property type="entry name" value="ERCC1_C-like"/>
    <property type="match status" value="1"/>
</dbReference>
<name>A0ABR3GND7_9PEZI</name>
<dbReference type="InterPro" id="IPR011335">
    <property type="entry name" value="Restrct_endonuc-II-like"/>
</dbReference>
<feature type="region of interest" description="Disordered" evidence="7">
    <location>
        <begin position="25"/>
        <end position="57"/>
    </location>
</feature>
<organism evidence="9 10">
    <name type="scientific">Discina gigas</name>
    <dbReference type="NCBI Taxonomy" id="1032678"/>
    <lineage>
        <taxon>Eukaryota</taxon>
        <taxon>Fungi</taxon>
        <taxon>Dikarya</taxon>
        <taxon>Ascomycota</taxon>
        <taxon>Pezizomycotina</taxon>
        <taxon>Pezizomycetes</taxon>
        <taxon>Pezizales</taxon>
        <taxon>Discinaceae</taxon>
        <taxon>Discina</taxon>
    </lineage>
</organism>
<keyword evidence="9" id="KW-0255">Endonuclease</keyword>
<dbReference type="Gene3D" id="1.10.150.20">
    <property type="entry name" value="5' to 3' exonuclease, C-terminal subdomain"/>
    <property type="match status" value="1"/>
</dbReference>
<sequence length="388" mass="41864">MDDDYGDQIENDAALAAALEAAERAHATNTASSSLPGVPPSAGQAQQAPHKPIVGQPVPQKIGRGGSSSIIVNTRQKGNPILTYIKNIPWEYGDIVPDYVVGQTTCALFLSLKYHRLHPEYIYNRVKALGNNYNLRVLLVMVDIDNHTDPLRELTKTSLVNNLTLILAWTAPEAGRYLESYKSFEHTPPTLIQEKQSNDYTSRIVDVLTQIRSVNKVDAVSLVSTFGSVRAAINASPDEVLMISGWGQRKVEMFEKAVNQGFRVKKATKSTGSSAADARRRNTTTSANIAAKLGIGSSSFLTPPEAVVIAGPYSGSRSVPIPVGWAIEDDEDALTAVAEMEAEEQRRNKGKGVSGIQPIDVDGGRGDSDNGVGASILDALAKLREREQ</sequence>
<dbReference type="PANTHER" id="PTHR12749">
    <property type="entry name" value="EXCISION REPAIR CROSS-COMPLEMENTING 1 ERCC1"/>
    <property type="match status" value="1"/>
</dbReference>
<evidence type="ECO:0000256" key="7">
    <source>
        <dbReference type="SAM" id="MobiDB-lite"/>
    </source>
</evidence>
<dbReference type="Proteomes" id="UP001447188">
    <property type="component" value="Unassembled WGS sequence"/>
</dbReference>
<feature type="region of interest" description="Disordered" evidence="7">
    <location>
        <begin position="342"/>
        <end position="372"/>
    </location>
</feature>
<keyword evidence="4" id="KW-0238">DNA-binding</keyword>
<proteinExistence type="inferred from homology"/>
<keyword evidence="5" id="KW-0234">DNA repair</keyword>
<dbReference type="InterPro" id="IPR047260">
    <property type="entry name" value="ERCC1-like_central_dom"/>
</dbReference>
<keyword evidence="6" id="KW-0539">Nucleus</keyword>
<dbReference type="Pfam" id="PF03834">
    <property type="entry name" value="Rad10"/>
    <property type="match status" value="1"/>
</dbReference>
<keyword evidence="3" id="KW-0227">DNA damage</keyword>
<evidence type="ECO:0000256" key="4">
    <source>
        <dbReference type="ARBA" id="ARBA00023125"/>
    </source>
</evidence>
<reference evidence="9 10" key="1">
    <citation type="submission" date="2024-02" db="EMBL/GenBank/DDBJ databases">
        <title>Discinaceae phylogenomics.</title>
        <authorList>
            <person name="Dirks A.C."/>
            <person name="James T.Y."/>
        </authorList>
    </citation>
    <scope>NUCLEOTIDE SEQUENCE [LARGE SCALE GENOMIC DNA]</scope>
    <source>
        <strain evidence="9 10">ACD0624</strain>
    </source>
</reference>
<dbReference type="InterPro" id="IPR004579">
    <property type="entry name" value="ERCC1/RAD10/SWI10"/>
</dbReference>
<evidence type="ECO:0000259" key="8">
    <source>
        <dbReference type="Pfam" id="PF03834"/>
    </source>
</evidence>
<comment type="subcellular location">
    <subcellularLocation>
        <location evidence="1">Nucleus</location>
    </subcellularLocation>
</comment>
<dbReference type="SUPFAM" id="SSF47781">
    <property type="entry name" value="RuvA domain 2-like"/>
    <property type="match status" value="1"/>
</dbReference>
<dbReference type="Gene3D" id="3.40.50.10130">
    <property type="match status" value="1"/>
</dbReference>
<protein>
    <submittedName>
        <fullName evidence="9">SsDNA endonuclease and repair protein rad10</fullName>
    </submittedName>
</protein>